<dbReference type="GO" id="GO:0004045">
    <property type="term" value="F:peptidyl-tRNA hydrolase activity"/>
    <property type="evidence" value="ECO:0007669"/>
    <property type="project" value="UniProtKB-EC"/>
</dbReference>
<evidence type="ECO:0000256" key="3">
    <source>
        <dbReference type="ARBA" id="ARBA00048707"/>
    </source>
</evidence>
<sequence>MSGIVQYVVVRSDLISALKWPTGAIIAQACHACTAVMHNFYQDSNTQEYLADLDRMHKVVLEAKDEDSLRKLSDILTENKIDHKLWIEQPENIPTCIAAKPDKKENIQKYFKGFKLFK</sequence>
<name>A0AAN8GBI4_PATCE</name>
<evidence type="ECO:0000313" key="5">
    <source>
        <dbReference type="Proteomes" id="UP001347796"/>
    </source>
</evidence>
<evidence type="ECO:0000313" key="4">
    <source>
        <dbReference type="EMBL" id="KAK6167691.1"/>
    </source>
</evidence>
<dbReference type="AlphaFoldDB" id="A0AAN8GBI4"/>
<keyword evidence="5" id="KW-1185">Reference proteome</keyword>
<dbReference type="PANTHER" id="PTHR46194">
    <property type="entry name" value="PEPTIDYL-TRNA HYDROLASE PTRHD1-RELATED"/>
    <property type="match status" value="1"/>
</dbReference>
<protein>
    <recommendedName>
        <fullName evidence="1">peptidyl-tRNA hydrolase</fullName>
        <ecNumber evidence="1">3.1.1.29</ecNumber>
    </recommendedName>
</protein>
<dbReference type="EMBL" id="JAZGQO010000018">
    <property type="protein sequence ID" value="KAK6167691.1"/>
    <property type="molecule type" value="Genomic_DNA"/>
</dbReference>
<dbReference type="SUPFAM" id="SSF102462">
    <property type="entry name" value="Peptidyl-tRNA hydrolase II"/>
    <property type="match status" value="1"/>
</dbReference>
<proteinExistence type="predicted"/>
<dbReference type="InterPro" id="IPR042237">
    <property type="entry name" value="PTRHD1"/>
</dbReference>
<evidence type="ECO:0000256" key="1">
    <source>
        <dbReference type="ARBA" id="ARBA00013260"/>
    </source>
</evidence>
<accession>A0AAN8GBI4</accession>
<organism evidence="4 5">
    <name type="scientific">Patella caerulea</name>
    <name type="common">Rayed Mediterranean limpet</name>
    <dbReference type="NCBI Taxonomy" id="87958"/>
    <lineage>
        <taxon>Eukaryota</taxon>
        <taxon>Metazoa</taxon>
        <taxon>Spiralia</taxon>
        <taxon>Lophotrochozoa</taxon>
        <taxon>Mollusca</taxon>
        <taxon>Gastropoda</taxon>
        <taxon>Patellogastropoda</taxon>
        <taxon>Patelloidea</taxon>
        <taxon>Patellidae</taxon>
        <taxon>Patella</taxon>
    </lineage>
</organism>
<dbReference type="Gene3D" id="3.40.1490.10">
    <property type="entry name" value="Bit1"/>
    <property type="match status" value="1"/>
</dbReference>
<dbReference type="InterPro" id="IPR002833">
    <property type="entry name" value="PTH2"/>
</dbReference>
<gene>
    <name evidence="4" type="ORF">SNE40_021660</name>
</gene>
<dbReference type="Proteomes" id="UP001347796">
    <property type="component" value="Unassembled WGS sequence"/>
</dbReference>
<comment type="catalytic activity">
    <reaction evidence="3">
        <text>an N-acyl-L-alpha-aminoacyl-tRNA + H2O = an N-acyl-L-amino acid + a tRNA + H(+)</text>
        <dbReference type="Rhea" id="RHEA:54448"/>
        <dbReference type="Rhea" id="RHEA-COMP:10123"/>
        <dbReference type="Rhea" id="RHEA-COMP:13883"/>
        <dbReference type="ChEBI" id="CHEBI:15377"/>
        <dbReference type="ChEBI" id="CHEBI:15378"/>
        <dbReference type="ChEBI" id="CHEBI:59874"/>
        <dbReference type="ChEBI" id="CHEBI:78442"/>
        <dbReference type="ChEBI" id="CHEBI:138191"/>
        <dbReference type="EC" id="3.1.1.29"/>
    </reaction>
</comment>
<keyword evidence="2" id="KW-0378">Hydrolase</keyword>
<dbReference type="EC" id="3.1.1.29" evidence="1"/>
<reference evidence="4 5" key="1">
    <citation type="submission" date="2024-01" db="EMBL/GenBank/DDBJ databases">
        <title>The genome of the rayed Mediterranean limpet Patella caerulea (Linnaeus, 1758).</title>
        <authorList>
            <person name="Anh-Thu Weber A."/>
            <person name="Halstead-Nussloch G."/>
        </authorList>
    </citation>
    <scope>NUCLEOTIDE SEQUENCE [LARGE SCALE GENOMIC DNA]</scope>
    <source>
        <strain evidence="4">AATW-2023a</strain>
        <tissue evidence="4">Whole specimen</tissue>
    </source>
</reference>
<dbReference type="PANTHER" id="PTHR46194:SF1">
    <property type="entry name" value="PEPTIDYL-TRNA HYDROLASE PTRHD1-RELATED"/>
    <property type="match status" value="1"/>
</dbReference>
<evidence type="ECO:0000256" key="2">
    <source>
        <dbReference type="ARBA" id="ARBA00022801"/>
    </source>
</evidence>
<dbReference type="Pfam" id="PF01981">
    <property type="entry name" value="PTH2"/>
    <property type="match status" value="1"/>
</dbReference>
<dbReference type="CDD" id="cd02429">
    <property type="entry name" value="PTH2_like"/>
    <property type="match status" value="1"/>
</dbReference>
<comment type="caution">
    <text evidence="4">The sequence shown here is derived from an EMBL/GenBank/DDBJ whole genome shotgun (WGS) entry which is preliminary data.</text>
</comment>
<dbReference type="InterPro" id="IPR023476">
    <property type="entry name" value="Pep_tRNA_hydro_II_dom_sf"/>
</dbReference>